<evidence type="ECO:0000313" key="1">
    <source>
        <dbReference type="EMBL" id="KRS12743.1"/>
    </source>
</evidence>
<keyword evidence="2" id="KW-1185">Reference proteome</keyword>
<name>A0A0T5NUZ2_9RHOB</name>
<sequence>MTWQDADTHLFAPLPVETNAKGAVRRTGIEVEFSGLCERRAASILQEQFGGDLDDADPHLLFVRDSALGDLEIELDTTLGKKKSGGLAGVQVKDLLRGLVPVEIVTEPLTPEKVAQFDKAIPALREAGASGSRNGVFLGFGVHLNVEVVAPADPHTLRTVRAFGLLDPVLRAENGIDMTRRVLPFVNAWPRALVDELVAEKPDRLELLLDLMDPHVRTRNHALDLLPLMKHALPRLFEASYPDEHSTKARPAFHFRLPDSRINETGWSLQEPWEMWRLVEEVAASAQLEALEEAWQDHARSGGVLRRESAWVRIASDILGSDRR</sequence>
<dbReference type="AlphaFoldDB" id="A0A0T5NUZ2"/>
<proteinExistence type="predicted"/>
<protein>
    <recommendedName>
        <fullName evidence="3">Amidoligase enzyme</fullName>
    </recommendedName>
</protein>
<dbReference type="InterPro" id="IPR022025">
    <property type="entry name" value="Amidoligase_2"/>
</dbReference>
<dbReference type="EMBL" id="LAXJ01000008">
    <property type="protein sequence ID" value="KRS12743.1"/>
    <property type="molecule type" value="Genomic_DNA"/>
</dbReference>
<dbReference type="PATRIC" id="fig|1641875.4.peg.4238"/>
<dbReference type="Proteomes" id="UP000051295">
    <property type="component" value="Unassembled WGS sequence"/>
</dbReference>
<accession>A0A0T5NUZ2</accession>
<dbReference type="STRING" id="1641875.XM53_09145"/>
<gene>
    <name evidence="1" type="ORF">XM53_09145</name>
</gene>
<reference evidence="1 2" key="1">
    <citation type="submission" date="2015-04" db="EMBL/GenBank/DDBJ databases">
        <title>The draft genome sequence of Roseovarius sp.R12b.</title>
        <authorList>
            <person name="Li G."/>
            <person name="Lai Q."/>
            <person name="Shao Z."/>
            <person name="Yan P."/>
        </authorList>
    </citation>
    <scope>NUCLEOTIDE SEQUENCE [LARGE SCALE GENOMIC DNA]</scope>
    <source>
        <strain evidence="1 2">R12B</strain>
    </source>
</reference>
<evidence type="ECO:0008006" key="3">
    <source>
        <dbReference type="Google" id="ProtNLM"/>
    </source>
</evidence>
<dbReference type="OrthoDB" id="5597599at2"/>
<organism evidence="1 2">
    <name type="scientific">Roseovarius atlanticus</name>
    <dbReference type="NCBI Taxonomy" id="1641875"/>
    <lineage>
        <taxon>Bacteria</taxon>
        <taxon>Pseudomonadati</taxon>
        <taxon>Pseudomonadota</taxon>
        <taxon>Alphaproteobacteria</taxon>
        <taxon>Rhodobacterales</taxon>
        <taxon>Roseobacteraceae</taxon>
        <taxon>Roseovarius</taxon>
    </lineage>
</organism>
<dbReference type="Pfam" id="PF12224">
    <property type="entry name" value="Amidoligase_2"/>
    <property type="match status" value="1"/>
</dbReference>
<comment type="caution">
    <text evidence="1">The sequence shown here is derived from an EMBL/GenBank/DDBJ whole genome shotgun (WGS) entry which is preliminary data.</text>
</comment>
<dbReference type="RefSeq" id="WP_057792552.1">
    <property type="nucleotide sequence ID" value="NZ_LAXJ01000008.1"/>
</dbReference>
<evidence type="ECO:0000313" key="2">
    <source>
        <dbReference type="Proteomes" id="UP000051295"/>
    </source>
</evidence>